<dbReference type="EMBL" id="FNQN01000002">
    <property type="protein sequence ID" value="SDZ96806.1"/>
    <property type="molecule type" value="Genomic_DNA"/>
</dbReference>
<dbReference type="OrthoDB" id="5402371at2"/>
<dbReference type="STRING" id="37625.SAMN05660420_00906"/>
<dbReference type="Proteomes" id="UP000199409">
    <property type="component" value="Unassembled WGS sequence"/>
</dbReference>
<dbReference type="RefSeq" id="WP_092345149.1">
    <property type="nucleotide sequence ID" value="NZ_FNQN01000002.1"/>
</dbReference>
<protein>
    <submittedName>
        <fullName evidence="1">Uncharacterized protein</fullName>
    </submittedName>
</protein>
<gene>
    <name evidence="1" type="ORF">SAMN05660420_00906</name>
</gene>
<dbReference type="PROSITE" id="PS51257">
    <property type="entry name" value="PROKAR_LIPOPROTEIN"/>
    <property type="match status" value="1"/>
</dbReference>
<organism evidence="1 2">
    <name type="scientific">Desulfuromusa kysingii</name>
    <dbReference type="NCBI Taxonomy" id="37625"/>
    <lineage>
        <taxon>Bacteria</taxon>
        <taxon>Pseudomonadati</taxon>
        <taxon>Thermodesulfobacteriota</taxon>
        <taxon>Desulfuromonadia</taxon>
        <taxon>Desulfuromonadales</taxon>
        <taxon>Geopsychrobacteraceae</taxon>
        <taxon>Desulfuromusa</taxon>
    </lineage>
</organism>
<dbReference type="InterPro" id="IPR011011">
    <property type="entry name" value="Znf_FYVE_PHD"/>
</dbReference>
<name>A0A1H3XBM8_9BACT</name>
<evidence type="ECO:0000313" key="1">
    <source>
        <dbReference type="EMBL" id="SDZ96806.1"/>
    </source>
</evidence>
<accession>A0A1H3XBM8</accession>
<evidence type="ECO:0000313" key="2">
    <source>
        <dbReference type="Proteomes" id="UP000199409"/>
    </source>
</evidence>
<sequence length="67" mass="7561">MSEEKSAWMCHICDYHSTIGSGIACSECFKITCNEHITTATVMNPESGLYELKNICVECQFKKTLNH</sequence>
<keyword evidence="2" id="KW-1185">Reference proteome</keyword>
<dbReference type="SUPFAM" id="SSF57903">
    <property type="entry name" value="FYVE/PHD zinc finger"/>
    <property type="match status" value="1"/>
</dbReference>
<proteinExistence type="predicted"/>
<reference evidence="1 2" key="1">
    <citation type="submission" date="2016-10" db="EMBL/GenBank/DDBJ databases">
        <authorList>
            <person name="de Groot N.N."/>
        </authorList>
    </citation>
    <scope>NUCLEOTIDE SEQUENCE [LARGE SCALE GENOMIC DNA]</scope>
    <source>
        <strain evidence="1 2">DSM 7343</strain>
    </source>
</reference>
<dbReference type="AlphaFoldDB" id="A0A1H3XBM8"/>